<evidence type="ECO:0008006" key="4">
    <source>
        <dbReference type="Google" id="ProtNLM"/>
    </source>
</evidence>
<reference evidence="2 3" key="1">
    <citation type="submission" date="2012-02" db="EMBL/GenBank/DDBJ databases">
        <title>Whole genome shotgun sequence of Escherichia hermannii NBRC 105704.</title>
        <authorList>
            <person name="Yoshida I."/>
            <person name="Hosoyama A."/>
            <person name="Tsuchikane K."/>
            <person name="Katsumata H."/>
            <person name="Yamazaki S."/>
            <person name="Fujita N."/>
        </authorList>
    </citation>
    <scope>NUCLEOTIDE SEQUENCE [LARGE SCALE GENOMIC DNA]</scope>
    <source>
        <strain evidence="2 3">NBRC 105704</strain>
    </source>
</reference>
<sequence>MKKKGLIVLLCALLAAPAFAKLSPHEEARIDALITALRQEKGLTFIRNGSAHTSEEAASHLALKLSKTRNRLDNAEQFIDKVASTSSVSGQPYTVKIDGKEEQAQAYLHQLIARTDKSVK</sequence>
<dbReference type="InterPro" id="IPR035242">
    <property type="entry name" value="DUF5329"/>
</dbReference>
<protein>
    <recommendedName>
        <fullName evidence="4">YfeK family protein</fullName>
    </recommendedName>
</protein>
<evidence type="ECO:0000313" key="2">
    <source>
        <dbReference type="EMBL" id="GAB50815.1"/>
    </source>
</evidence>
<proteinExistence type="predicted"/>
<dbReference type="GeneID" id="92829464"/>
<dbReference type="Proteomes" id="UP000010297">
    <property type="component" value="Unassembled WGS sequence"/>
</dbReference>
<feature type="chain" id="PRO_5003600020" description="YfeK family protein" evidence="1">
    <location>
        <begin position="21"/>
        <end position="120"/>
    </location>
</feature>
<gene>
    <name evidence="2" type="primary">yfeK</name>
    <name evidence="2" type="ORF">EH105704_01_08270</name>
</gene>
<dbReference type="RefSeq" id="WP_002463577.1">
    <property type="nucleotide sequence ID" value="NZ_BAFF01000001.1"/>
</dbReference>
<dbReference type="Pfam" id="PF17263">
    <property type="entry name" value="DUF5329"/>
    <property type="match status" value="1"/>
</dbReference>
<feature type="signal peptide" evidence="1">
    <location>
        <begin position="1"/>
        <end position="20"/>
    </location>
</feature>
<dbReference type="eggNOG" id="ENOG5032ZEV">
    <property type="taxonomic scope" value="Bacteria"/>
</dbReference>
<organism evidence="2 3">
    <name type="scientific">Atlantibacter hermannii NBRC 105704</name>
    <dbReference type="NCBI Taxonomy" id="1115512"/>
    <lineage>
        <taxon>Bacteria</taxon>
        <taxon>Pseudomonadati</taxon>
        <taxon>Pseudomonadota</taxon>
        <taxon>Gammaproteobacteria</taxon>
        <taxon>Enterobacterales</taxon>
        <taxon>Enterobacteriaceae</taxon>
        <taxon>Atlantibacter</taxon>
    </lineage>
</organism>
<comment type="caution">
    <text evidence="2">The sequence shown here is derived from an EMBL/GenBank/DDBJ whole genome shotgun (WGS) entry which is preliminary data.</text>
</comment>
<keyword evidence="3" id="KW-1185">Reference proteome</keyword>
<name>H5UY34_ATLHE</name>
<accession>H5UY34</accession>
<evidence type="ECO:0000256" key="1">
    <source>
        <dbReference type="SAM" id="SignalP"/>
    </source>
</evidence>
<dbReference type="AlphaFoldDB" id="H5UY34"/>
<keyword evidence="1" id="KW-0732">Signal</keyword>
<dbReference type="EMBL" id="BAFF01000001">
    <property type="protein sequence ID" value="GAB50815.1"/>
    <property type="molecule type" value="Genomic_DNA"/>
</dbReference>
<evidence type="ECO:0000313" key="3">
    <source>
        <dbReference type="Proteomes" id="UP000010297"/>
    </source>
</evidence>